<dbReference type="SUPFAM" id="SSF46966">
    <property type="entry name" value="Spectrin repeat"/>
    <property type="match status" value="1"/>
</dbReference>
<protein>
    <submittedName>
        <fullName evidence="2">Uncharacterized protein</fullName>
    </submittedName>
</protein>
<accession>A0A4Z0F788</accession>
<evidence type="ECO:0000313" key="2">
    <source>
        <dbReference type="EMBL" id="TFZ82150.1"/>
    </source>
</evidence>
<comment type="caution">
    <text evidence="2">The sequence shown here is derived from an EMBL/GenBank/DDBJ whole genome shotgun (WGS) entry which is preliminary data.</text>
</comment>
<dbReference type="Proteomes" id="UP000297890">
    <property type="component" value="Unassembled WGS sequence"/>
</dbReference>
<reference evidence="2 3" key="1">
    <citation type="journal article" date="2019" name="ISME J.">
        <title>Candidatus Macondimonas diazotrophica, a novel gammaproteobacterial genus dominating crude-oil-contaminated coastal sediments.</title>
        <authorList>
            <person name="Karthikeyan S."/>
            <person name="Konstantinidis K."/>
        </authorList>
    </citation>
    <scope>NUCLEOTIDE SEQUENCE [LARGE SCALE GENOMIC DNA]</scope>
    <source>
        <strain evidence="2 3">KTK01</strain>
    </source>
</reference>
<dbReference type="RefSeq" id="WP_135282078.1">
    <property type="nucleotide sequence ID" value="NZ_SRIO01000011.1"/>
</dbReference>
<name>A0A4Z0F788_9GAMM</name>
<gene>
    <name evidence="2" type="ORF">E4680_08990</name>
</gene>
<proteinExistence type="predicted"/>
<keyword evidence="1" id="KW-0175">Coiled coil</keyword>
<feature type="coiled-coil region" evidence="1">
    <location>
        <begin position="5"/>
        <end position="32"/>
    </location>
</feature>
<sequence length="82" mass="9507">MSSKKQDLETKIEELETAISGLKTQLRQIEVEEQHQAIDNLDEYLAMMDNKWENLREFWGIVSSELRELFGKSNKSGENSST</sequence>
<dbReference type="EMBL" id="SRIO01000011">
    <property type="protein sequence ID" value="TFZ82150.1"/>
    <property type="molecule type" value="Genomic_DNA"/>
</dbReference>
<organism evidence="2 3">
    <name type="scientific">Candidatus Macondimonas diazotrophica</name>
    <dbReference type="NCBI Taxonomy" id="2305248"/>
    <lineage>
        <taxon>Bacteria</taxon>
        <taxon>Pseudomonadati</taxon>
        <taxon>Pseudomonadota</taxon>
        <taxon>Gammaproteobacteria</taxon>
        <taxon>Chromatiales</taxon>
        <taxon>Ectothiorhodospiraceae</taxon>
        <taxon>Candidatus Macondimonas</taxon>
    </lineage>
</organism>
<dbReference type="AlphaFoldDB" id="A0A4Z0F788"/>
<keyword evidence="3" id="KW-1185">Reference proteome</keyword>
<dbReference type="OrthoDB" id="598398at2"/>
<evidence type="ECO:0000256" key="1">
    <source>
        <dbReference type="SAM" id="Coils"/>
    </source>
</evidence>
<evidence type="ECO:0000313" key="3">
    <source>
        <dbReference type="Proteomes" id="UP000297890"/>
    </source>
</evidence>